<dbReference type="Proteomes" id="UP000203157">
    <property type="component" value="Segment"/>
</dbReference>
<feature type="region of interest" description="Disordered" evidence="1">
    <location>
        <begin position="33"/>
        <end position="56"/>
    </location>
</feature>
<dbReference type="GeneID" id="29122600"/>
<dbReference type="KEGG" id="vg:29122600"/>
<evidence type="ECO:0000313" key="2">
    <source>
        <dbReference type="EMBL" id="AMO43107.1"/>
    </source>
</evidence>
<keyword evidence="3" id="KW-1185">Reference proteome</keyword>
<reference evidence="2 3" key="1">
    <citation type="submission" date="2016-01" db="EMBL/GenBank/DDBJ databases">
        <title>The genomic content and context of auxiliary metabolic genes in marine cyanophages.</title>
        <authorList>
            <person name="Marston M.F."/>
            <person name="Martiny J.B.H."/>
            <person name="Crummett L.T."/>
        </authorList>
    </citation>
    <scope>NUCLEOTIDE SEQUENCE [LARGE SCALE GENOMIC DNA]</scope>
    <source>
        <strain evidence="2">RW_108_0702</strain>
    </source>
</reference>
<gene>
    <name evidence="2" type="ORF">R1080702_098</name>
</gene>
<proteinExistence type="predicted"/>
<dbReference type="OrthoDB" id="28558at10239"/>
<dbReference type="RefSeq" id="YP_009301600.1">
    <property type="nucleotide sequence ID" value="NC_031235.1"/>
</dbReference>
<feature type="compositionally biased region" description="Basic and acidic residues" evidence="1">
    <location>
        <begin position="33"/>
        <end position="46"/>
    </location>
</feature>
<sequence length="64" mass="7419">MANSPVDKSKEFEKSGMTLITDPKSDYWLKKHAKDKYSTPPEDRMSRPCGGPNGFDDFVERWHE</sequence>
<dbReference type="EMBL" id="KU594606">
    <property type="protein sequence ID" value="AMO43107.1"/>
    <property type="molecule type" value="Genomic_DNA"/>
</dbReference>
<evidence type="ECO:0000313" key="3">
    <source>
        <dbReference type="Proteomes" id="UP000203157"/>
    </source>
</evidence>
<accession>A0A127KM35</accession>
<organism evidence="2 3">
    <name type="scientific">Cyanophage S-RIM32</name>
    <dbReference type="NCBI Taxonomy" id="1278479"/>
    <lineage>
        <taxon>Viruses</taxon>
        <taxon>Duplodnaviria</taxon>
        <taxon>Heunggongvirae</taxon>
        <taxon>Uroviricota</taxon>
        <taxon>Caudoviricetes</taxon>
        <taxon>Pantevenvirales</taxon>
        <taxon>Kyanoviridae</taxon>
        <taxon>Bristolvirus</taxon>
        <taxon>Bristolvirus rhodeisland</taxon>
    </lineage>
</organism>
<name>A0A127KM35_9CAUD</name>
<protein>
    <submittedName>
        <fullName evidence="2">Uncharacterized protein</fullName>
    </submittedName>
</protein>
<evidence type="ECO:0000256" key="1">
    <source>
        <dbReference type="SAM" id="MobiDB-lite"/>
    </source>
</evidence>